<feature type="domain" description="Heterokaryon incompatibility" evidence="2">
    <location>
        <begin position="410"/>
        <end position="551"/>
    </location>
</feature>
<dbReference type="EMBL" id="JAAAPX010000131">
    <property type="protein sequence ID" value="KAF4229489.1"/>
    <property type="molecule type" value="Genomic_DNA"/>
</dbReference>
<organism evidence="3 4">
    <name type="scientific">Aspergillus fumigatiaffinis</name>
    <dbReference type="NCBI Taxonomy" id="340414"/>
    <lineage>
        <taxon>Eukaryota</taxon>
        <taxon>Fungi</taxon>
        <taxon>Dikarya</taxon>
        <taxon>Ascomycota</taxon>
        <taxon>Pezizomycotina</taxon>
        <taxon>Eurotiomycetes</taxon>
        <taxon>Eurotiomycetidae</taxon>
        <taxon>Eurotiales</taxon>
        <taxon>Aspergillaceae</taxon>
        <taxon>Aspergillus</taxon>
        <taxon>Aspergillus subgen. Fumigati</taxon>
    </lineage>
</organism>
<comment type="caution">
    <text evidence="3">The sequence shown here is derived from an EMBL/GenBank/DDBJ whole genome shotgun (WGS) entry which is preliminary data.</text>
</comment>
<gene>
    <name evidence="3" type="ORF">CNMCM6805_001411</name>
</gene>
<name>A0A8H4GVK0_9EURO</name>
<evidence type="ECO:0000313" key="3">
    <source>
        <dbReference type="EMBL" id="KAF4229489.1"/>
    </source>
</evidence>
<dbReference type="Pfam" id="PF06985">
    <property type="entry name" value="HET"/>
    <property type="match status" value="1"/>
</dbReference>
<feature type="region of interest" description="Disordered" evidence="1">
    <location>
        <begin position="51"/>
        <end position="80"/>
    </location>
</feature>
<dbReference type="AlphaFoldDB" id="A0A8H4GVK0"/>
<feature type="region of interest" description="Disordered" evidence="1">
    <location>
        <begin position="94"/>
        <end position="121"/>
    </location>
</feature>
<dbReference type="PANTHER" id="PTHR33112:SF16">
    <property type="entry name" value="HETEROKARYON INCOMPATIBILITY DOMAIN-CONTAINING PROTEIN"/>
    <property type="match status" value="1"/>
</dbReference>
<dbReference type="InterPro" id="IPR010730">
    <property type="entry name" value="HET"/>
</dbReference>
<evidence type="ECO:0000256" key="1">
    <source>
        <dbReference type="SAM" id="MobiDB-lite"/>
    </source>
</evidence>
<dbReference type="PANTHER" id="PTHR33112">
    <property type="entry name" value="DOMAIN PROTEIN, PUTATIVE-RELATED"/>
    <property type="match status" value="1"/>
</dbReference>
<proteinExistence type="predicted"/>
<reference evidence="3" key="2">
    <citation type="submission" date="2020-04" db="EMBL/GenBank/DDBJ databases">
        <authorList>
            <person name="Santos R.A.C."/>
            <person name="Steenwyk J.L."/>
            <person name="Rivero-Menendez O."/>
            <person name="Mead M.E."/>
            <person name="Silva L.P."/>
            <person name="Bastos R.W."/>
            <person name="Alastruey-Izquierdo A."/>
            <person name="Goldman G.H."/>
            <person name="Rokas A."/>
        </authorList>
    </citation>
    <scope>NUCLEOTIDE SEQUENCE</scope>
    <source>
        <strain evidence="3">CNM-CM6805</strain>
    </source>
</reference>
<dbReference type="Proteomes" id="UP000653565">
    <property type="component" value="Unassembled WGS sequence"/>
</dbReference>
<accession>A0A8H4GVK0</accession>
<evidence type="ECO:0000313" key="4">
    <source>
        <dbReference type="Proteomes" id="UP000653565"/>
    </source>
</evidence>
<protein>
    <recommendedName>
        <fullName evidence="2">Heterokaryon incompatibility domain-containing protein</fullName>
    </recommendedName>
</protein>
<feature type="region of interest" description="Disordered" evidence="1">
    <location>
        <begin position="195"/>
        <end position="215"/>
    </location>
</feature>
<keyword evidence="4" id="KW-1185">Reference proteome</keyword>
<evidence type="ECO:0000259" key="2">
    <source>
        <dbReference type="Pfam" id="PF06985"/>
    </source>
</evidence>
<reference evidence="3" key="1">
    <citation type="journal article" date="2020" name="bioRxiv">
        <title>Genomic and phenotypic heterogeneity of clinical isolates of the human pathogens Aspergillus fumigatus, Aspergillus lentulus and Aspergillus fumigatiaffinis.</title>
        <authorList>
            <person name="dos Santos R.A.C."/>
            <person name="Steenwyk J.L."/>
            <person name="Rivero-Menendez O."/>
            <person name="Mead M.E."/>
            <person name="Silva L.P."/>
            <person name="Bastos R.W."/>
            <person name="Alastruey-Izquierdo A."/>
            <person name="Goldman G.H."/>
            <person name="Rokas A."/>
        </authorList>
    </citation>
    <scope>NUCLEOTIDE SEQUENCE</scope>
    <source>
        <strain evidence="3">CNM-CM6805</strain>
    </source>
</reference>
<sequence>MGAQWSSLLNRLSTGSPDALKDEPPGSLNHFWEAIYHWVVDPEYEEYFPAATEPHHDNSSTGHNDPDVPLGPREPPQRPWENKFKTVRKWIEGPETHDPDLAYSSSNDVDKRHRERSRKVNGHQIPSRQFDIHGSRVQQASEPRGGPYELASLFTQNKRPRAASTTMGDYYLSPDIMSPVGSLTDGPTSLSIRETSVSHSRDKQPTLRPLYPSQDPIPDLQKWGKKVPSGVHSCSCCRLLFFDAKAMAPAIEHTSRILSQEEIFEAAAGGCTLFLWLQRAIQRPEGNDPDGRHFLLSLVSKDQDSFDISTFNFTSNNQDEFDHRSHGDLGVYADPDDPAAKYISGRPLLTAVGSKDSVRRSRKWLADCHQSPAHTACRGSGRAHLPERVIHIEGERIRLYEPKGNVPGKYAVLSYSWGGGLPYRTLTENRESHRRSIPLDKLSKTVHDAITTSSDLGLKYIWVDCLCVIQDDKEDLIKQIKHLPDIFQGAYVTISAASASSSSQGFLHDRKPDIVRVPYMLPDGNLGALNLFQETSADPEPIHTRAWTLQEHIHSCRILEYGSQQLRRICRGPLDGDAYARTTLRKFDPAKFDKGIWGHDPSPREVLLNYWRPLVEHYTQRKLTYPTDRPLAILGIAREYSKVMRSEYVEGLWKKHLYEDLLWYRHAPEKVQPRYTEHIAPSWSWLSLDGVTIRWLNPESDLAPDQFEINVDRLSDRWLGNVAGDDTRVLKATGFLRKALWMQETQFLLPGSESLDAPIATIIADAEEPRVSSQVGIVVECLTVLRSPVTNVGLVLVQSSQVHNEYRRVGYFRSLQDPKTDKNARAVENWRRTEIRRTINII</sequence>